<feature type="region of interest" description="Disordered" evidence="1">
    <location>
        <begin position="50"/>
        <end position="156"/>
    </location>
</feature>
<organism evidence="2 3">
    <name type="scientific">Phyllostomus discolor</name>
    <name type="common">pale spear-nosed bat</name>
    <dbReference type="NCBI Taxonomy" id="89673"/>
    <lineage>
        <taxon>Eukaryota</taxon>
        <taxon>Metazoa</taxon>
        <taxon>Chordata</taxon>
        <taxon>Craniata</taxon>
        <taxon>Vertebrata</taxon>
        <taxon>Euteleostomi</taxon>
        <taxon>Mammalia</taxon>
        <taxon>Eutheria</taxon>
        <taxon>Laurasiatheria</taxon>
        <taxon>Chiroptera</taxon>
        <taxon>Yangochiroptera</taxon>
        <taxon>Phyllostomidae</taxon>
        <taxon>Phyllostominae</taxon>
        <taxon>Phyllostomus</taxon>
    </lineage>
</organism>
<accession>A0A834EFI6</accession>
<proteinExistence type="predicted"/>
<feature type="region of interest" description="Disordered" evidence="1">
    <location>
        <begin position="184"/>
        <end position="209"/>
    </location>
</feature>
<sequence>MEEVWKYEMFPKWEIGLEEKEEEERLPSEKPEDAKSWDYLVPQRELKHIKKHVQRTQRARDLRTDLYQTPPGKVPREAPSPRTCPWQKKEHPDNVQRAPKVKTPKQRVAWAQEQMKRHHDRMARGRELAERSKDQSAQSLAAPPPPVPKPKPRVRAEEVREFEWVTAYPLAQPHEDAPIEVTILREKPKEEGKTKSPLPRGLLNIPPFLKSQLENNKVIS</sequence>
<comment type="caution">
    <text evidence="2">The sequence shown here is derived from an EMBL/GenBank/DDBJ whole genome shotgun (WGS) entry which is preliminary data.</text>
</comment>
<dbReference type="Proteomes" id="UP000664940">
    <property type="component" value="Unassembled WGS sequence"/>
</dbReference>
<protein>
    <submittedName>
        <fullName evidence="2">Uncharacterized protein</fullName>
    </submittedName>
</protein>
<feature type="compositionally biased region" description="Basic and acidic residues" evidence="1">
    <location>
        <begin position="122"/>
        <end position="134"/>
    </location>
</feature>
<evidence type="ECO:0000313" key="2">
    <source>
        <dbReference type="EMBL" id="KAF6112447.1"/>
    </source>
</evidence>
<dbReference type="InterPro" id="IPR040005">
    <property type="entry name" value="Polr1has"/>
</dbReference>
<evidence type="ECO:0000313" key="3">
    <source>
        <dbReference type="Proteomes" id="UP000664940"/>
    </source>
</evidence>
<feature type="region of interest" description="Disordered" evidence="1">
    <location>
        <begin position="18"/>
        <end position="37"/>
    </location>
</feature>
<dbReference type="AlphaFoldDB" id="A0A834EFI6"/>
<feature type="compositionally biased region" description="Basic and acidic residues" evidence="1">
    <location>
        <begin position="184"/>
        <end position="194"/>
    </location>
</feature>
<feature type="compositionally biased region" description="Basic and acidic residues" evidence="1">
    <location>
        <begin position="18"/>
        <end position="36"/>
    </location>
</feature>
<dbReference type="EMBL" id="JABVXQ010000005">
    <property type="protein sequence ID" value="KAF6112447.1"/>
    <property type="molecule type" value="Genomic_DNA"/>
</dbReference>
<evidence type="ECO:0000256" key="1">
    <source>
        <dbReference type="SAM" id="MobiDB-lite"/>
    </source>
</evidence>
<reference evidence="2 3" key="1">
    <citation type="journal article" date="2020" name="Nature">
        <title>Six reference-quality genomes reveal evolution of bat adaptations.</title>
        <authorList>
            <person name="Jebb D."/>
            <person name="Huang Z."/>
            <person name="Pippel M."/>
            <person name="Hughes G.M."/>
            <person name="Lavrichenko K."/>
            <person name="Devanna P."/>
            <person name="Winkler S."/>
            <person name="Jermiin L.S."/>
            <person name="Skirmuntt E.C."/>
            <person name="Katzourakis A."/>
            <person name="Burkitt-Gray L."/>
            <person name="Ray D.A."/>
            <person name="Sullivan K.A.M."/>
            <person name="Roscito J.G."/>
            <person name="Kirilenko B.M."/>
            <person name="Davalos L.M."/>
            <person name="Corthals A.P."/>
            <person name="Power M.L."/>
            <person name="Jones G."/>
            <person name="Ransome R.D."/>
            <person name="Dechmann D.K.N."/>
            <person name="Locatelli A.G."/>
            <person name="Puechmaille S.J."/>
            <person name="Fedrigo O."/>
            <person name="Jarvis E.D."/>
            <person name="Hiller M."/>
            <person name="Vernes S.C."/>
            <person name="Myers E.W."/>
            <person name="Teeling E.C."/>
        </authorList>
    </citation>
    <scope>NUCLEOTIDE SEQUENCE [LARGE SCALE GENOMIC DNA]</scope>
    <source>
        <strain evidence="2">Bat1K_MPI-CBG_1</strain>
    </source>
</reference>
<dbReference type="PANTHER" id="PTHR41403:SF4">
    <property type="entry name" value="SIMILAR TO RIKEN CDNA 1700022C21"/>
    <property type="match status" value="1"/>
</dbReference>
<gene>
    <name evidence="2" type="ORF">HJG60_021012</name>
</gene>
<name>A0A834EFI6_9CHIR</name>
<dbReference type="PANTHER" id="PTHR41403">
    <property type="entry name" value="RCG43477-RELATED"/>
    <property type="match status" value="1"/>
</dbReference>